<evidence type="ECO:0000313" key="6">
    <source>
        <dbReference type="Proteomes" id="UP000439752"/>
    </source>
</evidence>
<comment type="similarity">
    <text evidence="3">Belongs to the acetyltransferase family. RimJ subfamily.</text>
</comment>
<evidence type="ECO:0000256" key="3">
    <source>
        <dbReference type="ARBA" id="ARBA00038502"/>
    </source>
</evidence>
<dbReference type="EMBL" id="CABWKQ010000058">
    <property type="protein sequence ID" value="VWX38726.1"/>
    <property type="molecule type" value="Genomic_DNA"/>
</dbReference>
<keyword evidence="1 5" id="KW-0808">Transferase</keyword>
<feature type="domain" description="N-acetyltransferase" evidence="4">
    <location>
        <begin position="10"/>
        <end position="147"/>
    </location>
</feature>
<accession>A0A653IHU3</accession>
<name>A0A653IHU3_9BACL</name>
<dbReference type="Gene3D" id="3.40.630.30">
    <property type="match status" value="1"/>
</dbReference>
<dbReference type="AlphaFoldDB" id="A0A653IHU3"/>
<reference evidence="5 6" key="1">
    <citation type="submission" date="2019-10" db="EMBL/GenBank/DDBJ databases">
        <authorList>
            <person name="Karimi E."/>
        </authorList>
    </citation>
    <scope>NUCLEOTIDE SEQUENCE [LARGE SCALE GENOMIC DNA]</scope>
    <source>
        <strain evidence="5">Exiguobacterium sp. 9Y</strain>
    </source>
</reference>
<dbReference type="GO" id="GO:0008999">
    <property type="term" value="F:protein-N-terminal-alanine acetyltransferase activity"/>
    <property type="evidence" value="ECO:0007669"/>
    <property type="project" value="TreeGrafter"/>
</dbReference>
<dbReference type="InterPro" id="IPR051531">
    <property type="entry name" value="N-acetyltransferase"/>
</dbReference>
<evidence type="ECO:0000313" key="5">
    <source>
        <dbReference type="EMBL" id="VWX38726.1"/>
    </source>
</evidence>
<dbReference type="InterPro" id="IPR016181">
    <property type="entry name" value="Acyl_CoA_acyltransferase"/>
</dbReference>
<proteinExistence type="inferred from homology"/>
<organism evidence="5 6">
    <name type="scientific">Exiguobacterium oxidotolerans</name>
    <dbReference type="NCBI Taxonomy" id="223958"/>
    <lineage>
        <taxon>Bacteria</taxon>
        <taxon>Bacillati</taxon>
        <taxon>Bacillota</taxon>
        <taxon>Bacilli</taxon>
        <taxon>Bacillales</taxon>
        <taxon>Bacillales Family XII. Incertae Sedis</taxon>
        <taxon>Exiguobacterium</taxon>
    </lineage>
</organism>
<evidence type="ECO:0000256" key="1">
    <source>
        <dbReference type="ARBA" id="ARBA00022679"/>
    </source>
</evidence>
<dbReference type="RefSeq" id="WP_159172581.1">
    <property type="nucleotide sequence ID" value="NZ_LR732308.1"/>
</dbReference>
<evidence type="ECO:0000259" key="4">
    <source>
        <dbReference type="Pfam" id="PF13302"/>
    </source>
</evidence>
<dbReference type="SUPFAM" id="SSF55729">
    <property type="entry name" value="Acyl-CoA N-acyltransferases (Nat)"/>
    <property type="match status" value="1"/>
</dbReference>
<dbReference type="Pfam" id="PF13302">
    <property type="entry name" value="Acetyltransf_3"/>
    <property type="match status" value="1"/>
</dbReference>
<evidence type="ECO:0000256" key="2">
    <source>
        <dbReference type="ARBA" id="ARBA00023315"/>
    </source>
</evidence>
<dbReference type="GO" id="GO:0005737">
    <property type="term" value="C:cytoplasm"/>
    <property type="evidence" value="ECO:0007669"/>
    <property type="project" value="TreeGrafter"/>
</dbReference>
<keyword evidence="6" id="KW-1185">Reference proteome</keyword>
<keyword evidence="2" id="KW-0012">Acyltransferase</keyword>
<dbReference type="Proteomes" id="UP000439752">
    <property type="component" value="Unassembled WGS sequence"/>
</dbReference>
<dbReference type="InterPro" id="IPR000182">
    <property type="entry name" value="GNAT_dom"/>
</dbReference>
<dbReference type="PANTHER" id="PTHR43792">
    <property type="entry name" value="GNAT FAMILY, PUTATIVE (AFU_ORTHOLOGUE AFUA_3G00765)-RELATED-RELATED"/>
    <property type="match status" value="1"/>
</dbReference>
<sequence>MEELSTERHHLRRWRMSDAESLYAYAKDPRVGPNAGWAPHVSIDESRAVITMFQEANDGYAIVDRATDHVIGSFGMHARRPVEALADKKQVEFGFVLHPDYWGQGRMPEIVDAALAVAFVELEMEIVWCAHFDFNGQSQRVIEKMGFLHMLDRPFIMERIDGRTVTSRLYQWTRERYETERERNVLEDLTC</sequence>
<gene>
    <name evidence="5" type="ORF">EXIGUO9Y_80054</name>
</gene>
<dbReference type="PANTHER" id="PTHR43792:SF8">
    <property type="entry name" value="[RIBOSOMAL PROTEIN US5]-ALANINE N-ACETYLTRANSFERASE"/>
    <property type="match status" value="1"/>
</dbReference>
<protein>
    <submittedName>
        <fullName evidence="5">GNAT family N-acetyltransferase</fullName>
    </submittedName>
</protein>